<proteinExistence type="predicted"/>
<protein>
    <recommendedName>
        <fullName evidence="2">Retropepsins domain-containing protein</fullName>
    </recommendedName>
</protein>
<name>A0AAV9LAP7_9SOLN</name>
<gene>
    <name evidence="3" type="ORF">R3W88_011753</name>
</gene>
<evidence type="ECO:0000259" key="2">
    <source>
        <dbReference type="Pfam" id="PF00077"/>
    </source>
</evidence>
<comment type="caution">
    <text evidence="3">The sequence shown here is derived from an EMBL/GenBank/DDBJ whole genome shotgun (WGS) entry which is preliminary data.</text>
</comment>
<dbReference type="Proteomes" id="UP001311915">
    <property type="component" value="Unassembled WGS sequence"/>
</dbReference>
<keyword evidence="4" id="KW-1185">Reference proteome</keyword>
<dbReference type="AlphaFoldDB" id="A0AAV9LAP7"/>
<organism evidence="3 4">
    <name type="scientific">Solanum pinnatisectum</name>
    <name type="common">tansyleaf nightshade</name>
    <dbReference type="NCBI Taxonomy" id="50273"/>
    <lineage>
        <taxon>Eukaryota</taxon>
        <taxon>Viridiplantae</taxon>
        <taxon>Streptophyta</taxon>
        <taxon>Embryophyta</taxon>
        <taxon>Tracheophyta</taxon>
        <taxon>Spermatophyta</taxon>
        <taxon>Magnoliopsida</taxon>
        <taxon>eudicotyledons</taxon>
        <taxon>Gunneridae</taxon>
        <taxon>Pentapetalae</taxon>
        <taxon>asterids</taxon>
        <taxon>lamiids</taxon>
        <taxon>Solanales</taxon>
        <taxon>Solanaceae</taxon>
        <taxon>Solanoideae</taxon>
        <taxon>Solaneae</taxon>
        <taxon>Solanum</taxon>
    </lineage>
</organism>
<evidence type="ECO:0000313" key="4">
    <source>
        <dbReference type="Proteomes" id="UP001311915"/>
    </source>
</evidence>
<evidence type="ECO:0000313" key="3">
    <source>
        <dbReference type="EMBL" id="KAK4721520.1"/>
    </source>
</evidence>
<dbReference type="InterPro" id="IPR018061">
    <property type="entry name" value="Retropepsins"/>
</dbReference>
<dbReference type="InterPro" id="IPR021109">
    <property type="entry name" value="Peptidase_aspartic_dom_sf"/>
</dbReference>
<keyword evidence="1" id="KW-0378">Hydrolase</keyword>
<reference evidence="3 4" key="1">
    <citation type="submission" date="2023-10" db="EMBL/GenBank/DDBJ databases">
        <title>Genome-Wide Identification Analysis in wild type Solanum Pinnatisectum Reveals Some Genes Defensing Phytophthora Infestans.</title>
        <authorList>
            <person name="Sun C."/>
        </authorList>
    </citation>
    <scope>NUCLEOTIDE SEQUENCE [LARGE SCALE GENOMIC DNA]</scope>
    <source>
        <strain evidence="3">LQN</strain>
        <tissue evidence="3">Leaf</tissue>
    </source>
</reference>
<accession>A0AAV9LAP7</accession>
<sequence>MDTGATTSILNPTILPKKQWILHFQKFNTAFKGILTTRVITKNHITIEFFPGVQFRTKLLGSIIPGTDLIIGFGIYKQLNGRLKVKTQGIAFKDKFKQ</sequence>
<dbReference type="Pfam" id="PF00077">
    <property type="entry name" value="RVP"/>
    <property type="match status" value="1"/>
</dbReference>
<dbReference type="GO" id="GO:0016787">
    <property type="term" value="F:hydrolase activity"/>
    <property type="evidence" value="ECO:0007669"/>
    <property type="project" value="UniProtKB-KW"/>
</dbReference>
<feature type="domain" description="Retropepsins" evidence="2">
    <location>
        <begin position="1"/>
        <end position="83"/>
    </location>
</feature>
<evidence type="ECO:0000256" key="1">
    <source>
        <dbReference type="ARBA" id="ARBA00022801"/>
    </source>
</evidence>
<dbReference type="SUPFAM" id="SSF50630">
    <property type="entry name" value="Acid proteases"/>
    <property type="match status" value="1"/>
</dbReference>
<dbReference type="EMBL" id="JAWPEI010000007">
    <property type="protein sequence ID" value="KAK4721520.1"/>
    <property type="molecule type" value="Genomic_DNA"/>
</dbReference>